<dbReference type="InterPro" id="IPR021150">
    <property type="entry name" value="Ubiq_cyt_c_chap"/>
</dbReference>
<dbReference type="Proteomes" id="UP000033774">
    <property type="component" value="Unassembled WGS sequence"/>
</dbReference>
<dbReference type="PIRSF" id="PIRSF032079">
    <property type="entry name" value="UCP032079"/>
    <property type="match status" value="1"/>
</dbReference>
<dbReference type="InterPro" id="IPR014569">
    <property type="entry name" value="Ubq_cyt-c_CBP3-rel"/>
</dbReference>
<keyword evidence="5" id="KW-1185">Reference proteome</keyword>
<reference evidence="4 5" key="1">
    <citation type="submission" date="2015-03" db="EMBL/GenBank/DDBJ databases">
        <title>Draft genome sequence of Elstera litoralis.</title>
        <authorList>
            <person name="Rahalkar M.C."/>
            <person name="Dhakephalkar P.K."/>
            <person name="Pore S.D."/>
            <person name="Arora P."/>
            <person name="Kapse N.G."/>
            <person name="Pandit P.S."/>
        </authorList>
    </citation>
    <scope>NUCLEOTIDE SEQUENCE [LARGE SCALE GENOMIC DNA]</scope>
    <source>
        <strain evidence="4 5">Dia-1</strain>
    </source>
</reference>
<proteinExistence type="inferred from homology"/>
<organism evidence="4 5">
    <name type="scientific">Elstera litoralis</name>
    <dbReference type="NCBI Taxonomy" id="552518"/>
    <lineage>
        <taxon>Bacteria</taxon>
        <taxon>Pseudomonadati</taxon>
        <taxon>Pseudomonadota</taxon>
        <taxon>Alphaproteobacteria</taxon>
        <taxon>Rhodospirillales</taxon>
        <taxon>Rhodospirillaceae</taxon>
        <taxon>Elstera</taxon>
    </lineage>
</organism>
<feature type="domain" description="Ubiquinol-cytochrome c chaperone" evidence="3">
    <location>
        <begin position="42"/>
        <end position="178"/>
    </location>
</feature>
<evidence type="ECO:0000313" key="4">
    <source>
        <dbReference type="EMBL" id="KJV08373.1"/>
    </source>
</evidence>
<dbReference type="InterPro" id="IPR007129">
    <property type="entry name" value="Ubiqinol_cyt_c_chaperone_CPB3"/>
</dbReference>
<dbReference type="PANTHER" id="PTHR12184:SF1">
    <property type="entry name" value="UBIQUINOL-CYTOCHROME-C REDUCTASE COMPLEX ASSEMBLY FACTOR 1"/>
    <property type="match status" value="1"/>
</dbReference>
<dbReference type="PANTHER" id="PTHR12184">
    <property type="entry name" value="UBIQUINOL-CYTOCHROME C REDUCTASE COMPLEX ASSEMBLY FACTOR 1 FAMILY MEMBER"/>
    <property type="match status" value="1"/>
</dbReference>
<evidence type="ECO:0000256" key="1">
    <source>
        <dbReference type="ARBA" id="ARBA00006407"/>
    </source>
</evidence>
<comment type="similarity">
    <text evidence="2">Belongs to the UPF0174 family.</text>
</comment>
<dbReference type="RefSeq" id="WP_045777121.1">
    <property type="nucleotide sequence ID" value="NZ_LAJY01000613.1"/>
</dbReference>
<dbReference type="PATRIC" id="fig|552518.3.peg.3791"/>
<evidence type="ECO:0000313" key="5">
    <source>
        <dbReference type="Proteomes" id="UP000033774"/>
    </source>
</evidence>
<comment type="similarity">
    <text evidence="1">Belongs to the CBP3 family.</text>
</comment>
<evidence type="ECO:0000256" key="2">
    <source>
        <dbReference type="ARBA" id="ARBA00006436"/>
    </source>
</evidence>
<name>A0A0F3IP97_9PROT</name>
<dbReference type="AlphaFoldDB" id="A0A0F3IP97"/>
<sequence>MVFSLYWPFSSARRARRATRQRAELLYEAAVNQARQPLFYQAYGVTDSPEGRFEMVALHVWLLLHRLKALPEASELAQALHDVMMADMDQSLRELGISDVVIGKRIKLVAENLYGRLQAYDAGLEDRAAFATALRRNAYGPRAGVPTDDAVLAMIGYCHRQGAALAAQSSADLLAGVCQFTPFHE</sequence>
<protein>
    <recommendedName>
        <fullName evidence="3">Ubiquinol-cytochrome c chaperone domain-containing protein</fullName>
    </recommendedName>
</protein>
<accession>A0A0F3IP97</accession>
<dbReference type="EMBL" id="LAJY01000613">
    <property type="protein sequence ID" value="KJV08373.1"/>
    <property type="molecule type" value="Genomic_DNA"/>
</dbReference>
<gene>
    <name evidence="4" type="ORF">VZ95_18215</name>
</gene>
<comment type="caution">
    <text evidence="4">The sequence shown here is derived from an EMBL/GenBank/DDBJ whole genome shotgun (WGS) entry which is preliminary data.</text>
</comment>
<evidence type="ECO:0000259" key="3">
    <source>
        <dbReference type="Pfam" id="PF03981"/>
    </source>
</evidence>
<dbReference type="Pfam" id="PF03981">
    <property type="entry name" value="Ubiq_cyt_C_chap"/>
    <property type="match status" value="1"/>
</dbReference>